<evidence type="ECO:0000256" key="1">
    <source>
        <dbReference type="SAM" id="Phobius"/>
    </source>
</evidence>
<accession>A0A0G0KB02</accession>
<comment type="caution">
    <text evidence="2">The sequence shown here is derived from an EMBL/GenBank/DDBJ whole genome shotgun (WGS) entry which is preliminary data.</text>
</comment>
<proteinExistence type="predicted"/>
<keyword evidence="1" id="KW-0472">Membrane</keyword>
<keyword evidence="1" id="KW-0812">Transmembrane</keyword>
<feature type="transmembrane region" description="Helical" evidence="1">
    <location>
        <begin position="29"/>
        <end position="48"/>
    </location>
</feature>
<dbReference type="AlphaFoldDB" id="A0A0G0KB02"/>
<keyword evidence="1" id="KW-1133">Transmembrane helix</keyword>
<organism evidence="2 3">
    <name type="scientific">Candidatus Daviesbacteria bacterium GW2011_GWF2_38_6</name>
    <dbReference type="NCBI Taxonomy" id="1618432"/>
    <lineage>
        <taxon>Bacteria</taxon>
        <taxon>Candidatus Daviesiibacteriota</taxon>
    </lineage>
</organism>
<feature type="transmembrane region" description="Helical" evidence="1">
    <location>
        <begin position="6"/>
        <end position="24"/>
    </location>
</feature>
<evidence type="ECO:0000313" key="3">
    <source>
        <dbReference type="Proteomes" id="UP000034324"/>
    </source>
</evidence>
<dbReference type="Proteomes" id="UP000034324">
    <property type="component" value="Unassembled WGS sequence"/>
</dbReference>
<gene>
    <name evidence="2" type="ORF">US99_C0058G0010</name>
</gene>
<reference evidence="2 3" key="1">
    <citation type="journal article" date="2015" name="Nature">
        <title>rRNA introns, odd ribosomes, and small enigmatic genomes across a large radiation of phyla.</title>
        <authorList>
            <person name="Brown C.T."/>
            <person name="Hug L.A."/>
            <person name="Thomas B.C."/>
            <person name="Sharon I."/>
            <person name="Castelle C.J."/>
            <person name="Singh A."/>
            <person name="Wilkins M.J."/>
            <person name="Williams K.H."/>
            <person name="Banfield J.F."/>
        </authorList>
    </citation>
    <scope>NUCLEOTIDE SEQUENCE [LARGE SCALE GENOMIC DNA]</scope>
</reference>
<protein>
    <submittedName>
        <fullName evidence="2">Uncharacterized protein</fullName>
    </submittedName>
</protein>
<dbReference type="EMBL" id="LBVC01000058">
    <property type="protein sequence ID" value="KKQ76843.1"/>
    <property type="molecule type" value="Genomic_DNA"/>
</dbReference>
<feature type="transmembrane region" description="Helical" evidence="1">
    <location>
        <begin position="54"/>
        <end position="75"/>
    </location>
</feature>
<sequence length="82" mass="9258">MLLFIFIIGWIIFLLSNVDNLFWVGMGKLMPAIGIIAYGLYIWSHYLLAKAKGYSGWLTLLALINTIGLAIIFLLPDRRKTG</sequence>
<name>A0A0G0KB02_9BACT</name>
<evidence type="ECO:0000313" key="2">
    <source>
        <dbReference type="EMBL" id="KKQ76843.1"/>
    </source>
</evidence>